<reference evidence="4" key="1">
    <citation type="submission" date="2020-08" db="EMBL/GenBank/DDBJ databases">
        <title>Metetranscriptome revealed virome of Pestalotiopsis spp. from Chinese barberry.</title>
        <authorList>
            <person name="Chen F."/>
            <person name="Ni H."/>
            <person name="Wang Y."/>
            <person name="Yan B."/>
        </authorList>
    </citation>
    <scope>NUCLEOTIDE SEQUENCE</scope>
    <source>
        <strain evidence="4">PMV-1</strain>
    </source>
</reference>
<accession>A0A8A6CAZ2</accession>
<keyword evidence="2" id="KW-0808">Transferase</keyword>
<dbReference type="InterPro" id="IPR043502">
    <property type="entry name" value="DNA/RNA_pol_sf"/>
</dbReference>
<evidence type="ECO:0000256" key="2">
    <source>
        <dbReference type="ARBA" id="ARBA00022679"/>
    </source>
</evidence>
<keyword evidence="1 4" id="KW-0696">RNA-directed RNA polymerase</keyword>
<dbReference type="GO" id="GO:0003968">
    <property type="term" value="F:RNA-directed RNA polymerase activity"/>
    <property type="evidence" value="ECO:0007669"/>
    <property type="project" value="UniProtKB-KW"/>
</dbReference>
<protein>
    <submittedName>
        <fullName evidence="4">RNA-dependent RNA polymerase</fullName>
    </submittedName>
</protein>
<evidence type="ECO:0000256" key="3">
    <source>
        <dbReference type="ARBA" id="ARBA00022695"/>
    </source>
</evidence>
<dbReference type="EMBL" id="MW017458">
    <property type="protein sequence ID" value="QTH80198.1"/>
    <property type="molecule type" value="Genomic_RNA"/>
</dbReference>
<dbReference type="SUPFAM" id="SSF56672">
    <property type="entry name" value="DNA/RNA polymerases"/>
    <property type="match status" value="1"/>
</dbReference>
<organism evidence="4">
    <name type="scientific">Pestalotiopsis mitovirus 1</name>
    <dbReference type="NCBI Taxonomy" id="2816842"/>
    <lineage>
        <taxon>Viruses</taxon>
        <taxon>Riboviria</taxon>
        <taxon>Orthornavirae</taxon>
        <taxon>Lenarviricota</taxon>
        <taxon>Howeltoviricetes</taxon>
        <taxon>Cryppavirales</taxon>
        <taxon>Mitoviridae</taxon>
        <taxon>Mitovirus</taxon>
    </lineage>
</organism>
<evidence type="ECO:0000256" key="1">
    <source>
        <dbReference type="ARBA" id="ARBA00022484"/>
    </source>
</evidence>
<dbReference type="InterPro" id="IPR008686">
    <property type="entry name" value="RNA_pol_mitovir"/>
</dbReference>
<proteinExistence type="predicted"/>
<sequence length="699" mass="78956">MMKEMLNRTINKRVESVGFINLTMFPAWARLLLWSLQLPKNPYMLLVSRLVTLWKTNGPKHLVLYLKEATRITQAFVSGNPVFCTEFPISLKGGLPSIIPGPLRLLMRQRDLNTFRGVLSVLAVYRVIQIPGKLKLETITEPFKGQDRILPQYEVKNCSSEIFRRNILLKPIKLLRLGTAGPNHPVSMLGISLDIKAWSQNPLFPSLEKFISLSPGGEDFLRLIKLEIEFVKDFIPCKPLILGRLSEKMEAAGKVRVFAITDSITQSVLRPLSDGIFKILRSLPMDGTFDQDAPVKRLLGLHKEGLLDDHTFYSYDLSAATDRLPIDFQVQVLTLLIGKDRAELWRDILCSRDWYHKGKPLRYSVGQPMGALSSWAMLALSHHVIVRIAANRVGYSGFSNYALLGDDIVIANDAVAKSYHSIMTQILGVEINLSKSMISCNSFEFAKRIVTLDGEVSPVGPKNLLVGLKTLKGIPSILLDLINKGVSLSEDAVTNLYKSIPTVRKSQLEKIVWLVKGPFGFVPTAEGLSADIQLYDSLSVVCIDRLADSFDEAIYLHNRELWLNNLKKMDELKYNLLSFERLPGFVDVVSPLDSPLFNHLLELYEIQVDQLLVSEPQCPLFRNNIGVCKLKSWTWKPTVMKALTDKIKSDQGSTFLPLDPFREDRVILPLAHSNRVQNFWIKLRELVRRRSSFKFSGSA</sequence>
<evidence type="ECO:0000313" key="4">
    <source>
        <dbReference type="EMBL" id="QTH80198.1"/>
    </source>
</evidence>
<dbReference type="PANTHER" id="PTHR34456">
    <property type="entry name" value="MITOVIRUS RNA-DEPENDENT RNA POLYMERASE"/>
    <property type="match status" value="1"/>
</dbReference>
<name>A0A8A6CAZ2_9VIRU</name>
<keyword evidence="3" id="KW-0548">Nucleotidyltransferase</keyword>
<dbReference type="PANTHER" id="PTHR34456:SF13">
    <property type="entry name" value="REVERSE TRANSCRIPTASE DOMAIN-CONTAINING PROTEIN"/>
    <property type="match status" value="1"/>
</dbReference>
<dbReference type="Pfam" id="PF05919">
    <property type="entry name" value="Mitovir_RNA_pol"/>
    <property type="match status" value="1"/>
</dbReference>